<dbReference type="GO" id="GO:0009253">
    <property type="term" value="P:peptidoglycan catabolic process"/>
    <property type="evidence" value="ECO:0007669"/>
    <property type="project" value="InterPro"/>
</dbReference>
<dbReference type="GO" id="GO:0008932">
    <property type="term" value="F:lytic endotransglycosylase activity"/>
    <property type="evidence" value="ECO:0007669"/>
    <property type="project" value="TreeGrafter"/>
</dbReference>
<dbReference type="InterPro" id="IPR018392">
    <property type="entry name" value="LysM"/>
</dbReference>
<dbReference type="PANTHER" id="PTHR33734">
    <property type="entry name" value="LYSM DOMAIN-CONTAINING GPI-ANCHORED PROTEIN 2"/>
    <property type="match status" value="1"/>
</dbReference>
<dbReference type="InterPro" id="IPR002502">
    <property type="entry name" value="Amidase_domain"/>
</dbReference>
<reference evidence="2 3" key="1">
    <citation type="submission" date="2020-02" db="EMBL/GenBank/DDBJ databases">
        <title>Draft genome sequence of Limisphaera ngatamarikiensis NGM72.4T, a thermophilic Verrucomicrobia grouped in subdivision 3.</title>
        <authorList>
            <person name="Carere C.R."/>
            <person name="Steen J."/>
            <person name="Hugenholtz P."/>
            <person name="Stott M.B."/>
        </authorList>
    </citation>
    <scope>NUCLEOTIDE SEQUENCE [LARGE SCALE GENOMIC DNA]</scope>
    <source>
        <strain evidence="2 3">NGM72.4</strain>
    </source>
</reference>
<organism evidence="2 3">
    <name type="scientific">Limisphaera ngatamarikiensis</name>
    <dbReference type="NCBI Taxonomy" id="1324935"/>
    <lineage>
        <taxon>Bacteria</taxon>
        <taxon>Pseudomonadati</taxon>
        <taxon>Verrucomicrobiota</taxon>
        <taxon>Verrucomicrobiia</taxon>
        <taxon>Limisphaerales</taxon>
        <taxon>Limisphaeraceae</taxon>
        <taxon>Limisphaera</taxon>
    </lineage>
</organism>
<comment type="caution">
    <text evidence="2">The sequence shown here is derived from an EMBL/GenBank/DDBJ whole genome shotgun (WGS) entry which is preliminary data.</text>
</comment>
<accession>A0A6M1RIE3</accession>
<proteinExistence type="predicted"/>
<dbReference type="Proteomes" id="UP000477311">
    <property type="component" value="Unassembled WGS sequence"/>
</dbReference>
<evidence type="ECO:0000259" key="1">
    <source>
        <dbReference type="PROSITE" id="PS51782"/>
    </source>
</evidence>
<keyword evidence="3" id="KW-1185">Reference proteome</keyword>
<dbReference type="RefSeq" id="WP_165107480.1">
    <property type="nucleotide sequence ID" value="NZ_JAAKYA010000053.1"/>
</dbReference>
<dbReference type="SMART" id="SM00644">
    <property type="entry name" value="Ami_2"/>
    <property type="match status" value="1"/>
</dbReference>
<dbReference type="CDD" id="cd06583">
    <property type="entry name" value="PGRP"/>
    <property type="match status" value="1"/>
</dbReference>
<dbReference type="PROSITE" id="PS51782">
    <property type="entry name" value="LYSM"/>
    <property type="match status" value="2"/>
</dbReference>
<name>A0A6M1RIE3_9BACT</name>
<feature type="domain" description="LysM" evidence="1">
    <location>
        <begin position="97"/>
        <end position="141"/>
    </location>
</feature>
<dbReference type="SUPFAM" id="SSF54106">
    <property type="entry name" value="LysM domain"/>
    <property type="match status" value="2"/>
</dbReference>
<dbReference type="Pfam" id="PF01510">
    <property type="entry name" value="Amidase_2"/>
    <property type="match status" value="1"/>
</dbReference>
<dbReference type="GO" id="GO:0008270">
    <property type="term" value="F:zinc ion binding"/>
    <property type="evidence" value="ECO:0007669"/>
    <property type="project" value="InterPro"/>
</dbReference>
<gene>
    <name evidence="2" type="ORF">G4L39_08615</name>
</gene>
<dbReference type="PANTHER" id="PTHR33734:SF22">
    <property type="entry name" value="MEMBRANE-BOUND LYTIC MUREIN TRANSGLYCOSYLASE D"/>
    <property type="match status" value="1"/>
</dbReference>
<dbReference type="InterPro" id="IPR006619">
    <property type="entry name" value="PGRP_domain_met/bac"/>
</dbReference>
<dbReference type="AlphaFoldDB" id="A0A6M1RIE3"/>
<dbReference type="EMBL" id="JAAKYA010000053">
    <property type="protein sequence ID" value="NGO39456.1"/>
    <property type="molecule type" value="Genomic_DNA"/>
</dbReference>
<dbReference type="SMART" id="SM00701">
    <property type="entry name" value="PGRP"/>
    <property type="match status" value="1"/>
</dbReference>
<dbReference type="Pfam" id="PF01476">
    <property type="entry name" value="LysM"/>
    <property type="match status" value="2"/>
</dbReference>
<sequence>MRGRTRRRTAGANLRAWAWWLCFCIVVPATGTVTAADTPLHIVRKGDTLSGIARQYGVSVTELAKLNDMELDDILRPGQKLKLPQGAQPADPTPAPKTVVVRKNDNLTLIARAHGVDVLDLALANGLTLDSIIHPGQRLVIPSGPVAAPLLPLPAAVRQAIARAPVQKGRWRYIVIHHSATTSGSPRAMDTYHRQVRRMENGLAYHFVIGNGHGMGDGEIHVGARWRRQLPGGHLSREELNQVSLGICLVGDFNRAKPTRRQVESLEALLQALLERCALTPDAITTHKQLVPGHTECPGKLFSLKSVLRGLESSRALSPAS</sequence>
<dbReference type="GO" id="GO:0008745">
    <property type="term" value="F:N-acetylmuramoyl-L-alanine amidase activity"/>
    <property type="evidence" value="ECO:0007669"/>
    <property type="project" value="InterPro"/>
</dbReference>
<evidence type="ECO:0000313" key="2">
    <source>
        <dbReference type="EMBL" id="NGO39456.1"/>
    </source>
</evidence>
<dbReference type="InterPro" id="IPR036505">
    <property type="entry name" value="Amidase/PGRP_sf"/>
</dbReference>
<dbReference type="SUPFAM" id="SSF55846">
    <property type="entry name" value="N-acetylmuramoyl-L-alanine amidase-like"/>
    <property type="match status" value="1"/>
</dbReference>
<dbReference type="InterPro" id="IPR036779">
    <property type="entry name" value="LysM_dom_sf"/>
</dbReference>
<protein>
    <submittedName>
        <fullName evidence="2">LysM peptidoglycan-binding domain-containing protein</fullName>
    </submittedName>
</protein>
<feature type="domain" description="LysM" evidence="1">
    <location>
        <begin position="39"/>
        <end position="83"/>
    </location>
</feature>
<evidence type="ECO:0000313" key="3">
    <source>
        <dbReference type="Proteomes" id="UP000477311"/>
    </source>
</evidence>
<dbReference type="Gene3D" id="3.40.80.10">
    <property type="entry name" value="Peptidoglycan recognition protein-like"/>
    <property type="match status" value="1"/>
</dbReference>
<dbReference type="SMART" id="SM00257">
    <property type="entry name" value="LysM"/>
    <property type="match status" value="2"/>
</dbReference>
<dbReference type="Gene3D" id="3.10.350.10">
    <property type="entry name" value="LysM domain"/>
    <property type="match status" value="2"/>
</dbReference>
<dbReference type="CDD" id="cd00118">
    <property type="entry name" value="LysM"/>
    <property type="match status" value="2"/>
</dbReference>